<dbReference type="Ensembl" id="ENSGEVT00005018949.1">
    <property type="protein sequence ID" value="ENSGEVP00005018035.1"/>
    <property type="gene ID" value="ENSGEVG00005012756.1"/>
</dbReference>
<name>A0A8C4WN22_9SAUR</name>
<dbReference type="PANTHER" id="PTHR23239:SF14">
    <property type="entry name" value="KERATIN, TYPE I CYTOSKELETAL 19"/>
    <property type="match status" value="1"/>
</dbReference>
<evidence type="ECO:0000256" key="8">
    <source>
        <dbReference type="ARBA" id="ARBA00042489"/>
    </source>
</evidence>
<dbReference type="FunFam" id="1.20.5.170:FF:000002">
    <property type="entry name" value="Type I keratin KA11"/>
    <property type="match status" value="1"/>
</dbReference>
<keyword evidence="1" id="KW-0597">Phosphoprotein</keyword>
<gene>
    <name evidence="11" type="primary">LOC115638875</name>
</gene>
<dbReference type="SMART" id="SM01391">
    <property type="entry name" value="Filament"/>
    <property type="match status" value="1"/>
</dbReference>
<evidence type="ECO:0000313" key="12">
    <source>
        <dbReference type="Proteomes" id="UP000694390"/>
    </source>
</evidence>
<dbReference type="FunFam" id="1.20.5.1160:FF:000002">
    <property type="entry name" value="Type I keratin 10"/>
    <property type="match status" value="1"/>
</dbReference>
<reference evidence="11" key="1">
    <citation type="submission" date="2019-06" db="EMBL/GenBank/DDBJ databases">
        <title>G10K-VGP Goodes thornscrub tortoise genome, primary haplotype.</title>
        <authorList>
            <person name="Murphy B."/>
            <person name="Edwards T."/>
            <person name="Rhie A."/>
            <person name="Koren S."/>
            <person name="Phillippy A."/>
            <person name="Fedrigo O."/>
            <person name="Haase B."/>
            <person name="Mountcastle J."/>
            <person name="Lewin H."/>
            <person name="Damas J."/>
            <person name="Howe K."/>
            <person name="Formenti G."/>
            <person name="Myers G."/>
            <person name="Durbin R."/>
            <person name="Jarvis E.D."/>
        </authorList>
    </citation>
    <scope>NUCLEOTIDE SEQUENCE [LARGE SCALE GENOMIC DNA]</scope>
</reference>
<keyword evidence="3" id="KW-0403">Intermediate filament</keyword>
<feature type="coiled-coil region" evidence="9">
    <location>
        <begin position="90"/>
        <end position="124"/>
    </location>
</feature>
<dbReference type="InterPro" id="IPR002957">
    <property type="entry name" value="Keratin_I"/>
</dbReference>
<dbReference type="Gene3D" id="1.20.5.1160">
    <property type="entry name" value="Vasodilator-stimulated phosphoprotein"/>
    <property type="match status" value="1"/>
</dbReference>
<dbReference type="InterPro" id="IPR039008">
    <property type="entry name" value="IF_rod_dom"/>
</dbReference>
<dbReference type="Proteomes" id="UP000694390">
    <property type="component" value="Chromosome 23"/>
</dbReference>
<feature type="coiled-coil region" evidence="9">
    <location>
        <begin position="196"/>
        <end position="230"/>
    </location>
</feature>
<feature type="coiled-coil region" evidence="9">
    <location>
        <begin position="281"/>
        <end position="382"/>
    </location>
</feature>
<dbReference type="PANTHER" id="PTHR23239">
    <property type="entry name" value="INTERMEDIATE FILAMENT"/>
    <property type="match status" value="1"/>
</dbReference>
<evidence type="ECO:0000256" key="6">
    <source>
        <dbReference type="ARBA" id="ARBA00040324"/>
    </source>
</evidence>
<dbReference type="PROSITE" id="PS51842">
    <property type="entry name" value="IF_ROD_2"/>
    <property type="match status" value="1"/>
</dbReference>
<dbReference type="GO" id="GO:0030855">
    <property type="term" value="P:epithelial cell differentiation"/>
    <property type="evidence" value="ECO:0007669"/>
    <property type="project" value="TreeGrafter"/>
</dbReference>
<dbReference type="PRINTS" id="PR01248">
    <property type="entry name" value="TYPE1KERATIN"/>
</dbReference>
<dbReference type="Gene3D" id="1.20.5.500">
    <property type="entry name" value="Single helix bin"/>
    <property type="match status" value="1"/>
</dbReference>
<keyword evidence="2" id="KW-0416">Keratin</keyword>
<protein>
    <recommendedName>
        <fullName evidence="6">Keratin, type I cytoskeletal 19</fullName>
    </recommendedName>
    <alternativeName>
        <fullName evidence="7">Cytokeratin-19</fullName>
    </alternativeName>
    <alternativeName>
        <fullName evidence="8">Keratin-19</fullName>
    </alternativeName>
</protein>
<comment type="function">
    <text evidence="5">Involved in the organization of myofibers. Together with KRT8, helps to link the contractile apparatus to dystrophin at the costameres of striated muscle.</text>
</comment>
<evidence type="ECO:0000256" key="9">
    <source>
        <dbReference type="SAM" id="Coils"/>
    </source>
</evidence>
<evidence type="ECO:0000256" key="4">
    <source>
        <dbReference type="ARBA" id="ARBA00023054"/>
    </source>
</evidence>
<evidence type="ECO:0000259" key="10">
    <source>
        <dbReference type="PROSITE" id="PS51842"/>
    </source>
</evidence>
<dbReference type="Gene3D" id="1.20.5.170">
    <property type="match status" value="1"/>
</dbReference>
<reference evidence="11" key="2">
    <citation type="submission" date="2025-08" db="UniProtKB">
        <authorList>
            <consortium name="Ensembl"/>
        </authorList>
    </citation>
    <scope>IDENTIFICATION</scope>
</reference>
<dbReference type="FunFam" id="1.20.5.500:FF:000001">
    <property type="entry name" value="Type II keratin 23"/>
    <property type="match status" value="1"/>
</dbReference>
<feature type="domain" description="IF rod" evidence="10">
    <location>
        <begin position="86"/>
        <end position="397"/>
    </location>
</feature>
<dbReference type="GeneTree" id="ENSGT00940000154403"/>
<evidence type="ECO:0000256" key="3">
    <source>
        <dbReference type="ARBA" id="ARBA00022754"/>
    </source>
</evidence>
<evidence type="ECO:0000256" key="7">
    <source>
        <dbReference type="ARBA" id="ARBA00041710"/>
    </source>
</evidence>
<organism evidence="11 12">
    <name type="scientific">Gopherus evgoodei</name>
    <name type="common">Goodes thornscrub tortoise</name>
    <dbReference type="NCBI Taxonomy" id="1825980"/>
    <lineage>
        <taxon>Eukaryota</taxon>
        <taxon>Metazoa</taxon>
        <taxon>Chordata</taxon>
        <taxon>Craniata</taxon>
        <taxon>Vertebrata</taxon>
        <taxon>Euteleostomi</taxon>
        <taxon>Archelosauria</taxon>
        <taxon>Testudinata</taxon>
        <taxon>Testudines</taxon>
        <taxon>Cryptodira</taxon>
        <taxon>Durocryptodira</taxon>
        <taxon>Testudinoidea</taxon>
        <taxon>Testudinidae</taxon>
        <taxon>Gopherus</taxon>
    </lineage>
</organism>
<evidence type="ECO:0000313" key="11">
    <source>
        <dbReference type="Ensembl" id="ENSGEVP00005018035.1"/>
    </source>
</evidence>
<evidence type="ECO:0000256" key="1">
    <source>
        <dbReference type="ARBA" id="ARBA00022553"/>
    </source>
</evidence>
<evidence type="ECO:0000256" key="5">
    <source>
        <dbReference type="ARBA" id="ARBA00037562"/>
    </source>
</evidence>
<dbReference type="Pfam" id="PF00038">
    <property type="entry name" value="Filament"/>
    <property type="match status" value="1"/>
</dbReference>
<dbReference type="OrthoDB" id="2441647at2759"/>
<reference evidence="11" key="3">
    <citation type="submission" date="2025-09" db="UniProtKB">
        <authorList>
            <consortium name="Ensembl"/>
        </authorList>
    </citation>
    <scope>IDENTIFICATION</scope>
</reference>
<dbReference type="SUPFAM" id="SSF46579">
    <property type="entry name" value="Prefoldin"/>
    <property type="match status" value="1"/>
</dbReference>
<dbReference type="GO" id="GO:0005882">
    <property type="term" value="C:intermediate filament"/>
    <property type="evidence" value="ECO:0007669"/>
    <property type="project" value="UniProtKB-KW"/>
</dbReference>
<proteinExistence type="predicted"/>
<dbReference type="GO" id="GO:0045109">
    <property type="term" value="P:intermediate filament organization"/>
    <property type="evidence" value="ECO:0007669"/>
    <property type="project" value="TreeGrafter"/>
</dbReference>
<dbReference type="AlphaFoldDB" id="A0A8C4WN22"/>
<accession>A0A8C4WN22</accession>
<keyword evidence="4 9" id="KW-0175">Coiled coil</keyword>
<sequence>MSTYSLKQITSSGLGNISGSSLGQAVGSFRAPSIHGGSGGRGISVSTARFVSSGVGGGLGGGYGGGLYGGFGGGFGGGDGLLSGNEKTTMQNLNDRLATYLEKVRTLEETNSDLEVKIRDWYQKQGPGPARDYSLYYKTIDDLRDKILAATIDNSKIVLQIDNARLAADDFKTKYETEQALRMSVEADISGLRRVLDELTLARTDLEMQIESLKEELAYLKKNHEEEMKALGGQTGGQVSVEVDSAPGIDLTKVLADMRDQYEVMAEKNRKDAETWFNSKIEELNQEVAINTEQLQTSKTEITDLRRTLQSLEIELQSQLSMKAALEGTLADTENRYGAQLAQIQHLIGNIEAQLTDLRADMERQNSDYKILMDIKTRLEQEIATYRQLMFWTLYGTAGKDYFSLWEPLKGRVFFIL</sequence>
<keyword evidence="12" id="KW-1185">Reference proteome</keyword>
<evidence type="ECO:0000256" key="2">
    <source>
        <dbReference type="ARBA" id="ARBA00022744"/>
    </source>
</evidence>
<dbReference type="GO" id="GO:0005198">
    <property type="term" value="F:structural molecule activity"/>
    <property type="evidence" value="ECO:0007669"/>
    <property type="project" value="InterPro"/>
</dbReference>
<dbReference type="SUPFAM" id="SSF64593">
    <property type="entry name" value="Intermediate filament protein, coiled coil region"/>
    <property type="match status" value="2"/>
</dbReference>